<sequence>MMTFVTNTVPYAYEAATRSAYDGYRHHLHHHHHHHHPHHPHHPHRYRRVYAPSEPEYLQGYISRRDTDDRARIIGANNVLASPSSLNYRNDRISARYTLDSDDASSVISADASADLESGSADADEANEINETNEASEANESEPIEHVPHPHVLDAGSPHGPRRCLLWACKACKKKTVTVDRRKAATLRERRRLRKVNEAFEVLKRRTSNNPNQRLPKVEILRNAIEYIESLEALLQGNRPSGHQDHPSAESMNGESPQYVTDRLRQFSDPLARFQPINGFEQAETLSSQNNGSSLDCLSMIVQSINGPLQPPSESHYSSHH</sequence>
<evidence type="ECO:0000313" key="7">
    <source>
        <dbReference type="Proteomes" id="UP001430953"/>
    </source>
</evidence>
<dbReference type="FunFam" id="4.10.280.10:FF:000005">
    <property type="entry name" value="Myogenic factor"/>
    <property type="match status" value="1"/>
</dbReference>
<proteinExistence type="predicted"/>
<dbReference type="SMART" id="SM00520">
    <property type="entry name" value="BASIC"/>
    <property type="match status" value="1"/>
</dbReference>
<dbReference type="PANTHER" id="PTHR11534:SF9">
    <property type="entry name" value="MYOGENIC-DETERMINATION PROTEIN"/>
    <property type="match status" value="1"/>
</dbReference>
<comment type="caution">
    <text evidence="6">The sequence shown here is derived from an EMBL/GenBank/DDBJ whole genome shotgun (WGS) entry which is preliminary data.</text>
</comment>
<keyword evidence="3" id="KW-0539">Nucleus</keyword>
<organism evidence="6 7">
    <name type="scientific">Cardiocondyla obscurior</name>
    <dbReference type="NCBI Taxonomy" id="286306"/>
    <lineage>
        <taxon>Eukaryota</taxon>
        <taxon>Metazoa</taxon>
        <taxon>Ecdysozoa</taxon>
        <taxon>Arthropoda</taxon>
        <taxon>Hexapoda</taxon>
        <taxon>Insecta</taxon>
        <taxon>Pterygota</taxon>
        <taxon>Neoptera</taxon>
        <taxon>Endopterygota</taxon>
        <taxon>Hymenoptera</taxon>
        <taxon>Apocrita</taxon>
        <taxon>Aculeata</taxon>
        <taxon>Formicoidea</taxon>
        <taxon>Formicidae</taxon>
        <taxon>Myrmicinae</taxon>
        <taxon>Cardiocondyla</taxon>
    </lineage>
</organism>
<dbReference type="GO" id="GO:0046983">
    <property type="term" value="F:protein dimerization activity"/>
    <property type="evidence" value="ECO:0007669"/>
    <property type="project" value="InterPro"/>
</dbReference>
<evidence type="ECO:0000256" key="2">
    <source>
        <dbReference type="ARBA" id="ARBA00023125"/>
    </source>
</evidence>
<feature type="domain" description="BHLH" evidence="5">
    <location>
        <begin position="180"/>
        <end position="231"/>
    </location>
</feature>
<dbReference type="GO" id="GO:0045663">
    <property type="term" value="P:positive regulation of myoblast differentiation"/>
    <property type="evidence" value="ECO:0007669"/>
    <property type="project" value="TreeGrafter"/>
</dbReference>
<dbReference type="Proteomes" id="UP001430953">
    <property type="component" value="Unassembled WGS sequence"/>
</dbReference>
<dbReference type="GO" id="GO:0000981">
    <property type="term" value="F:DNA-binding transcription factor activity, RNA polymerase II-specific"/>
    <property type="evidence" value="ECO:0007669"/>
    <property type="project" value="TreeGrafter"/>
</dbReference>
<dbReference type="InterPro" id="IPR036638">
    <property type="entry name" value="HLH_DNA-bd_sf"/>
</dbReference>
<evidence type="ECO:0000259" key="5">
    <source>
        <dbReference type="PROSITE" id="PS50888"/>
    </source>
</evidence>
<dbReference type="Pfam" id="PF00010">
    <property type="entry name" value="HLH"/>
    <property type="match status" value="1"/>
</dbReference>
<feature type="region of interest" description="Disordered" evidence="4">
    <location>
        <begin position="237"/>
        <end position="257"/>
    </location>
</feature>
<name>A0AAW2GK89_9HYME</name>
<keyword evidence="2" id="KW-0238">DNA-binding</keyword>
<dbReference type="Pfam" id="PF01586">
    <property type="entry name" value="Basic"/>
    <property type="match status" value="1"/>
</dbReference>
<evidence type="ECO:0000256" key="3">
    <source>
        <dbReference type="ARBA" id="ARBA00023242"/>
    </source>
</evidence>
<dbReference type="InterPro" id="IPR039704">
    <property type="entry name" value="Myogenic_factor"/>
</dbReference>
<protein>
    <recommendedName>
        <fullName evidence="5">BHLH domain-containing protein</fullName>
    </recommendedName>
</protein>
<dbReference type="AlphaFoldDB" id="A0AAW2GK89"/>
<accession>A0AAW2GK89</accession>
<reference evidence="6 7" key="1">
    <citation type="submission" date="2023-03" db="EMBL/GenBank/DDBJ databases">
        <title>High recombination rates correlate with genetic variation in Cardiocondyla obscurior ants.</title>
        <authorList>
            <person name="Errbii M."/>
        </authorList>
    </citation>
    <scope>NUCLEOTIDE SEQUENCE [LARGE SCALE GENOMIC DNA]</scope>
    <source>
        <strain evidence="6">Alpha-2009</strain>
        <tissue evidence="6">Whole body</tissue>
    </source>
</reference>
<evidence type="ECO:0000256" key="4">
    <source>
        <dbReference type="SAM" id="MobiDB-lite"/>
    </source>
</evidence>
<evidence type="ECO:0000256" key="1">
    <source>
        <dbReference type="ARBA" id="ARBA00004123"/>
    </source>
</evidence>
<evidence type="ECO:0000313" key="6">
    <source>
        <dbReference type="EMBL" id="KAL0126556.1"/>
    </source>
</evidence>
<dbReference type="Gene3D" id="4.10.280.10">
    <property type="entry name" value="Helix-loop-helix DNA-binding domain"/>
    <property type="match status" value="1"/>
</dbReference>
<dbReference type="PROSITE" id="PS50888">
    <property type="entry name" value="BHLH"/>
    <property type="match status" value="1"/>
</dbReference>
<dbReference type="GO" id="GO:0000978">
    <property type="term" value="F:RNA polymerase II cis-regulatory region sequence-specific DNA binding"/>
    <property type="evidence" value="ECO:0007669"/>
    <property type="project" value="TreeGrafter"/>
</dbReference>
<dbReference type="InterPro" id="IPR011598">
    <property type="entry name" value="bHLH_dom"/>
</dbReference>
<keyword evidence="7" id="KW-1185">Reference proteome</keyword>
<dbReference type="SMART" id="SM00353">
    <property type="entry name" value="HLH"/>
    <property type="match status" value="1"/>
</dbReference>
<dbReference type="SUPFAM" id="SSF47459">
    <property type="entry name" value="HLH, helix-loop-helix DNA-binding domain"/>
    <property type="match status" value="1"/>
</dbReference>
<comment type="subcellular location">
    <subcellularLocation>
        <location evidence="1">Nucleus</location>
    </subcellularLocation>
</comment>
<dbReference type="PANTHER" id="PTHR11534">
    <property type="entry name" value="MYOGENIC FACTOR"/>
    <property type="match status" value="1"/>
</dbReference>
<dbReference type="GO" id="GO:0007517">
    <property type="term" value="P:muscle organ development"/>
    <property type="evidence" value="ECO:0007669"/>
    <property type="project" value="InterPro"/>
</dbReference>
<dbReference type="CDD" id="cd19699">
    <property type="entry name" value="bHLH_TS_dMYOD_like"/>
    <property type="match status" value="1"/>
</dbReference>
<dbReference type="GO" id="GO:0005634">
    <property type="term" value="C:nucleus"/>
    <property type="evidence" value="ECO:0007669"/>
    <property type="project" value="UniProtKB-SubCell"/>
</dbReference>
<dbReference type="EMBL" id="JADYXP020000004">
    <property type="protein sequence ID" value="KAL0126556.1"/>
    <property type="molecule type" value="Genomic_DNA"/>
</dbReference>
<dbReference type="InterPro" id="IPR002546">
    <property type="entry name" value="MyoD_N"/>
</dbReference>
<gene>
    <name evidence="6" type="ORF">PUN28_005137</name>
</gene>